<dbReference type="InterPro" id="IPR016181">
    <property type="entry name" value="Acyl_CoA_acyltransferase"/>
</dbReference>
<feature type="domain" description="N-acetyltransferase" evidence="1">
    <location>
        <begin position="11"/>
        <end position="169"/>
    </location>
</feature>
<name>A0ABT8KQY0_9BACT</name>
<dbReference type="Gene3D" id="3.40.630.30">
    <property type="match status" value="1"/>
</dbReference>
<dbReference type="InterPro" id="IPR051531">
    <property type="entry name" value="N-acetyltransferase"/>
</dbReference>
<proteinExistence type="predicted"/>
<reference evidence="2" key="1">
    <citation type="submission" date="2023-06" db="EMBL/GenBank/DDBJ databases">
        <title>Genomic of Parafulvivirga corallium.</title>
        <authorList>
            <person name="Wang G."/>
        </authorList>
    </citation>
    <scope>NUCLEOTIDE SEQUENCE</scope>
    <source>
        <strain evidence="2">BMA10</strain>
    </source>
</reference>
<keyword evidence="3" id="KW-1185">Reference proteome</keyword>
<evidence type="ECO:0000313" key="3">
    <source>
        <dbReference type="Proteomes" id="UP001172082"/>
    </source>
</evidence>
<dbReference type="Pfam" id="PF13302">
    <property type="entry name" value="Acetyltransf_3"/>
    <property type="match status" value="1"/>
</dbReference>
<dbReference type="Proteomes" id="UP001172082">
    <property type="component" value="Unassembled WGS sequence"/>
</dbReference>
<accession>A0ABT8KQY0</accession>
<dbReference type="RefSeq" id="WP_346753176.1">
    <property type="nucleotide sequence ID" value="NZ_JAUJEA010000006.1"/>
</dbReference>
<dbReference type="PANTHER" id="PTHR43792">
    <property type="entry name" value="GNAT FAMILY, PUTATIVE (AFU_ORTHOLOGUE AFUA_3G00765)-RELATED-RELATED"/>
    <property type="match status" value="1"/>
</dbReference>
<dbReference type="CDD" id="cd04301">
    <property type="entry name" value="NAT_SF"/>
    <property type="match status" value="1"/>
</dbReference>
<organism evidence="2 3">
    <name type="scientific">Splendidivirga corallicola</name>
    <dbReference type="NCBI Taxonomy" id="3051826"/>
    <lineage>
        <taxon>Bacteria</taxon>
        <taxon>Pseudomonadati</taxon>
        <taxon>Bacteroidota</taxon>
        <taxon>Cytophagia</taxon>
        <taxon>Cytophagales</taxon>
        <taxon>Splendidivirgaceae</taxon>
        <taxon>Splendidivirga</taxon>
    </lineage>
</organism>
<sequence>MENLELVTKRLRLVPVQHQDLNILHHTWTKPEVRKYLWDDIMIPIEQTDDIISTSINHFEKDEFGLWLIRKKDTNEAIGFVGLWFFFDEKHPQLLYGLDPNFQGFGFATEAAQRIMDWALEHLKFDELIASCDVPNIASIRVINRLGMSFHKQEVVDGKPTVFYVKQHA</sequence>
<gene>
    <name evidence="2" type="ORF">QQ008_17325</name>
</gene>
<evidence type="ECO:0000259" key="1">
    <source>
        <dbReference type="PROSITE" id="PS51186"/>
    </source>
</evidence>
<dbReference type="InterPro" id="IPR000182">
    <property type="entry name" value="GNAT_dom"/>
</dbReference>
<protein>
    <submittedName>
        <fullName evidence="2">GNAT family N-acetyltransferase</fullName>
    </submittedName>
</protein>
<evidence type="ECO:0000313" key="2">
    <source>
        <dbReference type="EMBL" id="MDN5203154.1"/>
    </source>
</evidence>
<dbReference type="SUPFAM" id="SSF55729">
    <property type="entry name" value="Acyl-CoA N-acyltransferases (Nat)"/>
    <property type="match status" value="1"/>
</dbReference>
<dbReference type="PROSITE" id="PS51186">
    <property type="entry name" value="GNAT"/>
    <property type="match status" value="1"/>
</dbReference>
<comment type="caution">
    <text evidence="2">The sequence shown here is derived from an EMBL/GenBank/DDBJ whole genome shotgun (WGS) entry which is preliminary data.</text>
</comment>
<dbReference type="EMBL" id="JAUJEA010000006">
    <property type="protein sequence ID" value="MDN5203154.1"/>
    <property type="molecule type" value="Genomic_DNA"/>
</dbReference>
<dbReference type="PANTHER" id="PTHR43792:SF1">
    <property type="entry name" value="N-ACETYLTRANSFERASE DOMAIN-CONTAINING PROTEIN"/>
    <property type="match status" value="1"/>
</dbReference>